<dbReference type="Gene3D" id="3.40.50.1980">
    <property type="entry name" value="Nitrogenase molybdenum iron protein domain"/>
    <property type="match status" value="2"/>
</dbReference>
<feature type="domain" description="Fe/B12 periplasmic-binding" evidence="3">
    <location>
        <begin position="46"/>
        <end position="313"/>
    </location>
</feature>
<dbReference type="Proteomes" id="UP000005309">
    <property type="component" value="Unassembled WGS sequence"/>
</dbReference>
<evidence type="ECO:0000256" key="2">
    <source>
        <dbReference type="SAM" id="SignalP"/>
    </source>
</evidence>
<proteinExistence type="inferred from homology"/>
<evidence type="ECO:0000259" key="3">
    <source>
        <dbReference type="PROSITE" id="PS50983"/>
    </source>
</evidence>
<name>C4V3L0_9FIRM</name>
<keyword evidence="2" id="KW-0732">Signal</keyword>
<dbReference type="eggNOG" id="COG0614">
    <property type="taxonomic scope" value="Bacteria"/>
</dbReference>
<organism evidence="4 5">
    <name type="scientific">Selenomonas flueggei ATCC 43531</name>
    <dbReference type="NCBI Taxonomy" id="638302"/>
    <lineage>
        <taxon>Bacteria</taxon>
        <taxon>Bacillati</taxon>
        <taxon>Bacillota</taxon>
        <taxon>Negativicutes</taxon>
        <taxon>Selenomonadales</taxon>
        <taxon>Selenomonadaceae</taxon>
        <taxon>Selenomonas</taxon>
    </lineage>
</organism>
<dbReference type="GO" id="GO:0071281">
    <property type="term" value="P:cellular response to iron ion"/>
    <property type="evidence" value="ECO:0007669"/>
    <property type="project" value="TreeGrafter"/>
</dbReference>
<dbReference type="AlphaFoldDB" id="C4V3L0"/>
<evidence type="ECO:0000256" key="1">
    <source>
        <dbReference type="ARBA" id="ARBA00008814"/>
    </source>
</evidence>
<feature type="chain" id="PRO_5039394584" evidence="2">
    <location>
        <begin position="22"/>
        <end position="321"/>
    </location>
</feature>
<accession>C4V3L0</accession>
<comment type="caution">
    <text evidence="4">The sequence shown here is derived from an EMBL/GenBank/DDBJ whole genome shotgun (WGS) entry which is preliminary data.</text>
</comment>
<dbReference type="EMBL" id="ACLA01000014">
    <property type="protein sequence ID" value="EEQ48624.1"/>
    <property type="molecule type" value="Genomic_DNA"/>
</dbReference>
<reference evidence="4 5" key="1">
    <citation type="submission" date="2009-04" db="EMBL/GenBank/DDBJ databases">
        <authorList>
            <person name="Qin X."/>
            <person name="Bachman B."/>
            <person name="Battles P."/>
            <person name="Bell A."/>
            <person name="Bess C."/>
            <person name="Bickham C."/>
            <person name="Chaboub L."/>
            <person name="Chen D."/>
            <person name="Coyle M."/>
            <person name="Deiros D.R."/>
            <person name="Dinh H."/>
            <person name="Forbes L."/>
            <person name="Fowler G."/>
            <person name="Francisco L."/>
            <person name="Fu Q."/>
            <person name="Gubbala S."/>
            <person name="Hale W."/>
            <person name="Han Y."/>
            <person name="Hemphill L."/>
            <person name="Highlander S.K."/>
            <person name="Hirani K."/>
            <person name="Hogues M."/>
            <person name="Jackson L."/>
            <person name="Jakkamsetti A."/>
            <person name="Javaid M."/>
            <person name="Jiang H."/>
            <person name="Korchina V."/>
            <person name="Kovar C."/>
            <person name="Lara F."/>
            <person name="Lee S."/>
            <person name="Mata R."/>
            <person name="Mathew T."/>
            <person name="Moen C."/>
            <person name="Morales K."/>
            <person name="Munidasa M."/>
            <person name="Nazareth L."/>
            <person name="Ngo R."/>
            <person name="Nguyen L."/>
            <person name="Okwuonu G."/>
            <person name="Ongeri F."/>
            <person name="Patil S."/>
            <person name="Petrosino J."/>
            <person name="Pham C."/>
            <person name="Pham P."/>
            <person name="Pu L.-L."/>
            <person name="Puazo M."/>
            <person name="Raj R."/>
            <person name="Reid J."/>
            <person name="Rouhana J."/>
            <person name="Saada N."/>
            <person name="Shang Y."/>
            <person name="Simmons D."/>
            <person name="Thornton R."/>
            <person name="Warren J."/>
            <person name="Weissenberger G."/>
            <person name="Zhang J."/>
            <person name="Zhang L."/>
            <person name="Zhou C."/>
            <person name="Zhu D."/>
            <person name="Muzny D."/>
            <person name="Worley K."/>
            <person name="Gibbs R."/>
        </authorList>
    </citation>
    <scope>NUCLEOTIDE SEQUENCE [LARGE SCALE GENOMIC DNA]</scope>
    <source>
        <strain evidence="4 5">ATCC 43531</strain>
    </source>
</reference>
<dbReference type="PANTHER" id="PTHR30535">
    <property type="entry name" value="VITAMIN B12-BINDING PROTEIN"/>
    <property type="match status" value="1"/>
</dbReference>
<protein>
    <submittedName>
        <fullName evidence="4">Periplasmic binding protein</fullName>
    </submittedName>
</protein>
<evidence type="ECO:0000313" key="4">
    <source>
        <dbReference type="EMBL" id="EEQ48624.1"/>
    </source>
</evidence>
<dbReference type="SUPFAM" id="SSF53807">
    <property type="entry name" value="Helical backbone' metal receptor"/>
    <property type="match status" value="1"/>
</dbReference>
<dbReference type="STRING" id="638302.HMPREF0908_1104"/>
<dbReference type="Pfam" id="PF01497">
    <property type="entry name" value="Peripla_BP_2"/>
    <property type="match status" value="1"/>
</dbReference>
<dbReference type="PANTHER" id="PTHR30535:SF34">
    <property type="entry name" value="MOLYBDATE-BINDING PROTEIN MOLA"/>
    <property type="match status" value="1"/>
</dbReference>
<dbReference type="HOGENOM" id="CLU_038034_2_4_9"/>
<keyword evidence="5" id="KW-1185">Reference proteome</keyword>
<dbReference type="InterPro" id="IPR050902">
    <property type="entry name" value="ABC_Transporter_SBP"/>
</dbReference>
<gene>
    <name evidence="4" type="ORF">HMPREF0908_1104</name>
</gene>
<dbReference type="RefSeq" id="WP_006689838.1">
    <property type="nucleotide sequence ID" value="NZ_GG694006.1"/>
</dbReference>
<evidence type="ECO:0000313" key="5">
    <source>
        <dbReference type="Proteomes" id="UP000005309"/>
    </source>
</evidence>
<dbReference type="InterPro" id="IPR002491">
    <property type="entry name" value="ABC_transptr_periplasmic_BD"/>
</dbReference>
<dbReference type="PROSITE" id="PS50983">
    <property type="entry name" value="FE_B12_PBP"/>
    <property type="match status" value="1"/>
</dbReference>
<feature type="signal peptide" evidence="2">
    <location>
        <begin position="1"/>
        <end position="21"/>
    </location>
</feature>
<comment type="similarity">
    <text evidence="1">Belongs to the bacterial solute-binding protein 8 family.</text>
</comment>
<sequence>MAALLCVLSVLLTACSEPNNTAEKNAAYTVTDAEGTAVDFPAPPQHILTLSMSTDEVMLGLVEPERMAAVNQLLDDPVSSNVTKLVKAVPNRIGNPTVEEIMALQPDLVVVPDWGDLSIVPSLREAGLKVVVCKGAKNLAEIRETITLLAAAAGVPERGARLQIMMNDKLTAIAEKVDRIPQEDRKRVVLISIMKGYGGLGSSFDEACHYAGVINGRAELGIRDFNIMTKEQLVQINPDILFLPTYNDNGKYDVDAFRKEYLDDPSLQTMKAIRNKAFAEPFEGYIYNCSQDFVFGVQEIAYRVYGDAFQQSTDEHLSAVD</sequence>
<dbReference type="OrthoDB" id="1632098at2"/>